<accession>A0ABV9UGJ8</accession>
<protein>
    <recommendedName>
        <fullName evidence="3">Restriction endonuclease type IV Mrr domain-containing protein</fullName>
    </recommendedName>
</protein>
<comment type="caution">
    <text evidence="1">The sequence shown here is derived from an EMBL/GenBank/DDBJ whole genome shotgun (WGS) entry which is preliminary data.</text>
</comment>
<dbReference type="EMBL" id="JBHSIZ010000005">
    <property type="protein sequence ID" value="MFC4955613.1"/>
    <property type="molecule type" value="Genomic_DNA"/>
</dbReference>
<dbReference type="Proteomes" id="UP001595834">
    <property type="component" value="Unassembled WGS sequence"/>
</dbReference>
<sequence length="316" mass="36129">MIIDRNASVTPTRFESPWLRRTLGKRIGRASRDDMLRALLWVSEVRMAGDVAAAWREFHREIDREYNEAERRRERLSWQRSDQVAIGCHKIAKELADKLWGERSEAEHALVQCKAIVEEFSARLGLSINDEQSGSQDWRAALDVLSGQLVPAKQRLAKLLSKDQRKLYRLAELERRKRQVASTPVTTIEQLDAMEQHEFDDAVRRAFESDGFHAASLNPRILEISRDGVTGLVFCDHVRFPAPDAQTDVRTIVTAQRLASERDDDSIVVISNLAYISRSANRHCADSSPAIELVQRPELQQWIEWGVPLRNRSGLI</sequence>
<reference evidence="2" key="1">
    <citation type="journal article" date="2019" name="Int. J. Syst. Evol. Microbiol.">
        <title>The Global Catalogue of Microorganisms (GCM) 10K type strain sequencing project: providing services to taxonomists for standard genome sequencing and annotation.</title>
        <authorList>
            <consortium name="The Broad Institute Genomics Platform"/>
            <consortium name="The Broad Institute Genome Sequencing Center for Infectious Disease"/>
            <person name="Wu L."/>
            <person name="Ma J."/>
        </authorList>
    </citation>
    <scope>NUCLEOTIDE SEQUENCE [LARGE SCALE GENOMIC DNA]</scope>
    <source>
        <strain evidence="2">CCM 7224</strain>
    </source>
</reference>
<evidence type="ECO:0000313" key="2">
    <source>
        <dbReference type="Proteomes" id="UP001595834"/>
    </source>
</evidence>
<keyword evidence="2" id="KW-1185">Reference proteome</keyword>
<evidence type="ECO:0000313" key="1">
    <source>
        <dbReference type="EMBL" id="MFC4955613.1"/>
    </source>
</evidence>
<evidence type="ECO:0008006" key="3">
    <source>
        <dbReference type="Google" id="ProtNLM"/>
    </source>
</evidence>
<organism evidence="1 2">
    <name type="scientific">Streptomyces mauvecolor</name>
    <dbReference type="NCBI Taxonomy" id="58345"/>
    <lineage>
        <taxon>Bacteria</taxon>
        <taxon>Bacillati</taxon>
        <taxon>Actinomycetota</taxon>
        <taxon>Actinomycetes</taxon>
        <taxon>Kitasatosporales</taxon>
        <taxon>Streptomycetaceae</taxon>
        <taxon>Streptomyces</taxon>
    </lineage>
</organism>
<proteinExistence type="predicted"/>
<name>A0ABV9UGJ8_9ACTN</name>
<dbReference type="RefSeq" id="WP_344370461.1">
    <property type="nucleotide sequence ID" value="NZ_BAAASQ010000001.1"/>
</dbReference>
<gene>
    <name evidence="1" type="ORF">ACFPFX_04795</name>
</gene>